<reference evidence="1" key="1">
    <citation type="submission" date="2022-08" db="EMBL/GenBank/DDBJ databases">
        <title>Genome Sequence of Fusarium decemcellulare.</title>
        <authorList>
            <person name="Buettner E."/>
        </authorList>
    </citation>
    <scope>NUCLEOTIDE SEQUENCE</scope>
    <source>
        <strain evidence="1">Babe19</strain>
    </source>
</reference>
<keyword evidence="2" id="KW-1185">Reference proteome</keyword>
<gene>
    <name evidence="1" type="ORF">NM208_g7499</name>
</gene>
<sequence length="169" mass="18223">MILTRRDTTSSPAATDKESTSDIDMPDADDSLELLNGGGKASRGALFTIHPTANSMILGVPAPGLQSGSPALVDSTTFRTETLTGTTSQRAKRIAPEDLRRNYTTELFYGKHSLPTHRMLSVCAKESPHKSLVLVAERKTTAFGSFLALNLLPPKKPSNINAGQHYSRI</sequence>
<evidence type="ECO:0000313" key="1">
    <source>
        <dbReference type="EMBL" id="KAJ3534545.1"/>
    </source>
</evidence>
<proteinExistence type="predicted"/>
<organism evidence="1 2">
    <name type="scientific">Fusarium decemcellulare</name>
    <dbReference type="NCBI Taxonomy" id="57161"/>
    <lineage>
        <taxon>Eukaryota</taxon>
        <taxon>Fungi</taxon>
        <taxon>Dikarya</taxon>
        <taxon>Ascomycota</taxon>
        <taxon>Pezizomycotina</taxon>
        <taxon>Sordariomycetes</taxon>
        <taxon>Hypocreomycetidae</taxon>
        <taxon>Hypocreales</taxon>
        <taxon>Nectriaceae</taxon>
        <taxon>Fusarium</taxon>
        <taxon>Fusarium decemcellulare species complex</taxon>
    </lineage>
</organism>
<comment type="caution">
    <text evidence="1">The sequence shown here is derived from an EMBL/GenBank/DDBJ whole genome shotgun (WGS) entry which is preliminary data.</text>
</comment>
<dbReference type="Proteomes" id="UP001148629">
    <property type="component" value="Unassembled WGS sequence"/>
</dbReference>
<protein>
    <submittedName>
        <fullName evidence="1">Uncharacterized protein</fullName>
    </submittedName>
</protein>
<accession>A0ACC1S934</accession>
<dbReference type="EMBL" id="JANRMS010000776">
    <property type="protein sequence ID" value="KAJ3534545.1"/>
    <property type="molecule type" value="Genomic_DNA"/>
</dbReference>
<evidence type="ECO:0000313" key="2">
    <source>
        <dbReference type="Proteomes" id="UP001148629"/>
    </source>
</evidence>
<name>A0ACC1S934_9HYPO</name>